<organism evidence="1 2">
    <name type="scientific">Hypocrea jecorina (strain ATCC 56765 / BCRC 32924 / NRRL 11460 / Rut C-30)</name>
    <name type="common">Trichoderma reesei</name>
    <dbReference type="NCBI Taxonomy" id="1344414"/>
    <lineage>
        <taxon>Eukaryota</taxon>
        <taxon>Fungi</taxon>
        <taxon>Dikarya</taxon>
        <taxon>Ascomycota</taxon>
        <taxon>Pezizomycotina</taxon>
        <taxon>Sordariomycetes</taxon>
        <taxon>Hypocreomycetidae</taxon>
        <taxon>Hypocreales</taxon>
        <taxon>Hypocreaceae</taxon>
        <taxon>Trichoderma</taxon>
    </lineage>
</organism>
<protein>
    <submittedName>
        <fullName evidence="1">Uncharacterized protein</fullName>
    </submittedName>
</protein>
<dbReference type="HOGENOM" id="CLU_676505_0_0_1"/>
<evidence type="ECO:0000313" key="1">
    <source>
        <dbReference type="EMBL" id="ETR98415.1"/>
    </source>
</evidence>
<reference evidence="2" key="1">
    <citation type="journal article" date="2013" name="Ind. Biotechnol.">
        <title>Comparative genomics analysis of Trichoderma reesei strains.</title>
        <authorList>
            <person name="Koike H."/>
            <person name="Aerts A."/>
            <person name="LaButti K."/>
            <person name="Grigoriev I.V."/>
            <person name="Baker S.E."/>
        </authorList>
    </citation>
    <scope>NUCLEOTIDE SEQUENCE [LARGE SCALE GENOMIC DNA]</scope>
    <source>
        <strain evidence="2">ATCC 56765 / BCRC 32924 / NRRL 11460 / Rut C-30</strain>
    </source>
</reference>
<dbReference type="Gene3D" id="3.40.50.1820">
    <property type="entry name" value="alpha/beta hydrolase"/>
    <property type="match status" value="1"/>
</dbReference>
<dbReference type="InterPro" id="IPR029058">
    <property type="entry name" value="AB_hydrolase_fold"/>
</dbReference>
<dbReference type="AlphaFoldDB" id="A0A024S1W1"/>
<dbReference type="SUPFAM" id="SSF53474">
    <property type="entry name" value="alpha/beta-Hydrolases"/>
    <property type="match status" value="1"/>
</dbReference>
<dbReference type="Proteomes" id="UP000024376">
    <property type="component" value="Unassembled WGS sequence"/>
</dbReference>
<proteinExistence type="predicted"/>
<gene>
    <name evidence="1" type="ORF">M419DRAFT_88746</name>
</gene>
<dbReference type="OrthoDB" id="438440at2759"/>
<evidence type="ECO:0000313" key="2">
    <source>
        <dbReference type="Proteomes" id="UP000024376"/>
    </source>
</evidence>
<dbReference type="KEGG" id="trr:M419DRAFT_88746"/>
<sequence>MSKLHLVKQIGAAITQPLAQNLIASYAGITTDAKKVPRQTIQYLGKKVTDYITEDLDDILNAKFSGHEVFRKQIPKGFNLEKTFHFAFNPSTKLGGPLQVSAMLQEGQTIEVEAFGWALRDTVNKKIYIFFKGTVFKSTEIFASTGTDKISKIGFNNDDTVPADVLIKGMPGQAKGSNARWMSSSMRYVDANGKEHVLVKSMTDQMREYAQRKDLEGYEIILLGHSVGATELAVMYTHLGLLQPHLLSALALCIGPYRFLSKDAVQWMNQVAPGPWVNIINGNDFVSLASTIRGSIGTGLLTRPAITEAVIQQWLKDNPFWLPGQAFGFESIQGVGWSPFANHNIFSYELALRPENFGLILPLEDGIEGVLRFKPKYGEFQPIEPRSEEDRALIAMLKQESEGYIYN</sequence>
<name>A0A024S1W1_HYPJR</name>
<dbReference type="EMBL" id="KI911162">
    <property type="protein sequence ID" value="ETR98415.1"/>
    <property type="molecule type" value="Genomic_DNA"/>
</dbReference>
<accession>A0A024S1W1</accession>